<evidence type="ECO:0000313" key="9">
    <source>
        <dbReference type="EMBL" id="THV71953.1"/>
    </source>
</evidence>
<organism evidence="10 12">
    <name type="scientific">Aureobasidium pullulans</name>
    <name type="common">Black yeast</name>
    <name type="synonym">Pullularia pullulans</name>
    <dbReference type="NCBI Taxonomy" id="5580"/>
    <lineage>
        <taxon>Eukaryota</taxon>
        <taxon>Fungi</taxon>
        <taxon>Dikarya</taxon>
        <taxon>Ascomycota</taxon>
        <taxon>Pezizomycotina</taxon>
        <taxon>Dothideomycetes</taxon>
        <taxon>Dothideomycetidae</taxon>
        <taxon>Dothideales</taxon>
        <taxon>Saccotheciaceae</taxon>
        <taxon>Aureobasidium</taxon>
    </lineage>
</organism>
<reference evidence="11 12" key="1">
    <citation type="submission" date="2018-10" db="EMBL/GenBank/DDBJ databases">
        <title>Fifty Aureobasidium pullulans genomes reveal a recombining polyextremotolerant generalist.</title>
        <authorList>
            <person name="Gostincar C."/>
            <person name="Turk M."/>
            <person name="Zajc J."/>
            <person name="Gunde-Cimerman N."/>
        </authorList>
    </citation>
    <scope>NUCLEOTIDE SEQUENCE [LARGE SCALE GENOMIC DNA]</scope>
    <source>
        <strain evidence="10 12">EXF-10751</strain>
        <strain evidence="9 11">EXF-11900</strain>
    </source>
</reference>
<comment type="caution">
    <text evidence="10">The sequence shown here is derived from an EMBL/GenBank/DDBJ whole genome shotgun (WGS) entry which is preliminary data.</text>
</comment>
<name>A0A4S8Z8N1_AURPU</name>
<evidence type="ECO:0000313" key="11">
    <source>
        <dbReference type="Proteomes" id="UP000304951"/>
    </source>
</evidence>
<dbReference type="Gene3D" id="3.30.565.10">
    <property type="entry name" value="Histidine kinase-like ATPase, C-terminal domain"/>
    <property type="match status" value="1"/>
</dbReference>
<comment type="subcellular location">
    <subcellularLocation>
        <location evidence="7">Mitochondrion matrix</location>
    </subcellularLocation>
</comment>
<dbReference type="EMBL" id="QZAN01000069">
    <property type="protein sequence ID" value="THW59945.1"/>
    <property type="molecule type" value="Genomic_DNA"/>
</dbReference>
<dbReference type="SUPFAM" id="SSF55874">
    <property type="entry name" value="ATPase domain of HSP90 chaperone/DNA topoisomerase II/histidine kinase"/>
    <property type="match status" value="1"/>
</dbReference>
<gene>
    <name evidence="10" type="ORF">D6D20_06159</name>
    <name evidence="9" type="ORF">D6D28_04061</name>
</gene>
<proteinExistence type="inferred from homology"/>
<dbReference type="InterPro" id="IPR018955">
    <property type="entry name" value="BCDHK/PDK_N"/>
</dbReference>
<keyword evidence="2 7" id="KW-0808">Transferase</keyword>
<accession>A0A4S8Z8N1</accession>
<evidence type="ECO:0000256" key="4">
    <source>
        <dbReference type="ARBA" id="ARBA00022777"/>
    </source>
</evidence>
<evidence type="ECO:0000313" key="12">
    <source>
        <dbReference type="Proteomes" id="UP000310421"/>
    </source>
</evidence>
<dbReference type="AlphaFoldDB" id="A0A4S8Z8N1"/>
<evidence type="ECO:0000256" key="5">
    <source>
        <dbReference type="ARBA" id="ARBA00022840"/>
    </source>
</evidence>
<feature type="domain" description="Branched-chain alpha-ketoacid dehydrogenase kinase/Pyruvate dehydrogenase kinase N-terminal" evidence="8">
    <location>
        <begin position="69"/>
        <end position="233"/>
    </location>
</feature>
<keyword evidence="5 7" id="KW-0067">ATP-binding</keyword>
<dbReference type="SUPFAM" id="SSF69012">
    <property type="entry name" value="alpha-ketoacid dehydrogenase kinase, N-terminal domain"/>
    <property type="match status" value="1"/>
</dbReference>
<dbReference type="InterPro" id="IPR036784">
    <property type="entry name" value="AK/P_DHK_N_sf"/>
</dbReference>
<dbReference type="Proteomes" id="UP000310421">
    <property type="component" value="Unassembled WGS sequence"/>
</dbReference>
<keyword evidence="4 7" id="KW-0418">Kinase</keyword>
<evidence type="ECO:0000256" key="3">
    <source>
        <dbReference type="ARBA" id="ARBA00022741"/>
    </source>
</evidence>
<comment type="similarity">
    <text evidence="1 7">Belongs to the PDK/BCKDK protein kinase family.</text>
</comment>
<dbReference type="GO" id="GO:0004740">
    <property type="term" value="F:pyruvate dehydrogenase (acetyl-transferring) kinase activity"/>
    <property type="evidence" value="ECO:0007669"/>
    <property type="project" value="TreeGrafter"/>
</dbReference>
<evidence type="ECO:0000256" key="2">
    <source>
        <dbReference type="ARBA" id="ARBA00022679"/>
    </source>
</evidence>
<dbReference type="Gene3D" id="1.20.140.20">
    <property type="entry name" value="Alpha-ketoacid/pyruvate dehydrogenase kinase, N-terminal domain"/>
    <property type="match status" value="1"/>
</dbReference>
<evidence type="ECO:0000313" key="10">
    <source>
        <dbReference type="EMBL" id="THW59945.1"/>
    </source>
</evidence>
<dbReference type="Proteomes" id="UP000304951">
    <property type="component" value="Unassembled WGS sequence"/>
</dbReference>
<dbReference type="Pfam" id="PF10436">
    <property type="entry name" value="BCDHK_Adom3"/>
    <property type="match status" value="1"/>
</dbReference>
<dbReference type="EMBL" id="QZAF01000132">
    <property type="protein sequence ID" value="THV71953.1"/>
    <property type="molecule type" value="Genomic_DNA"/>
</dbReference>
<dbReference type="PANTHER" id="PTHR11947:SF25">
    <property type="entry name" value="[PYRUVATE DEHYDROGENASE (ACETYL-TRANSFERRING)] KINASE 2, MITOCHONDRIAL"/>
    <property type="match status" value="1"/>
</dbReference>
<dbReference type="GO" id="GO:0005524">
    <property type="term" value="F:ATP binding"/>
    <property type="evidence" value="ECO:0007669"/>
    <property type="project" value="UniProtKB-UniRule"/>
</dbReference>
<keyword evidence="3 7" id="KW-0547">Nucleotide-binding</keyword>
<evidence type="ECO:0000259" key="8">
    <source>
        <dbReference type="Pfam" id="PF10436"/>
    </source>
</evidence>
<dbReference type="GO" id="GO:0010906">
    <property type="term" value="P:regulation of glucose metabolic process"/>
    <property type="evidence" value="ECO:0007669"/>
    <property type="project" value="TreeGrafter"/>
</dbReference>
<dbReference type="InterPro" id="IPR036890">
    <property type="entry name" value="HATPase_C_sf"/>
</dbReference>
<evidence type="ECO:0000256" key="6">
    <source>
        <dbReference type="ARBA" id="ARBA00023128"/>
    </source>
</evidence>
<sequence>MKASQPLLCRAVSSIRPMTRTTWMSKRRSISIVPPPWRPASVLDKYGMQNLHYFLVLMFCRWVEREARPISLRQLTFFGRLLTDTRLLGSANYVRLELPTRLRDMQTLPYAALVNPHISHVYELYYSAFEKLRKVPEIKTLEDNDRFCDVVREQLRDHLSVIPRLAMGVLEISEAIPSDQCDKLVNSLLRSRISRRVIAEQHCALTKAYHSPDHLPPAAKLHPEHGDEFVGEIFLRCNAKEIVQDCADTISDLARQAYGSDVALPEVVIQGAEDIFFPYIPSHLEYIIGELLRNSFQATVERHGHKPPPIEVLICEAAQHVIIRVSDQGGGIDREGLPNLWSFSKGYGVDAFLQISKLGNKNETLSTRTSMDAL</sequence>
<dbReference type="GO" id="GO:0005759">
    <property type="term" value="C:mitochondrial matrix"/>
    <property type="evidence" value="ECO:0007669"/>
    <property type="project" value="UniProtKB-SubCell"/>
</dbReference>
<keyword evidence="10" id="KW-0670">Pyruvate</keyword>
<dbReference type="InterPro" id="IPR039028">
    <property type="entry name" value="BCKD/PDK"/>
</dbReference>
<keyword evidence="6 7" id="KW-0496">Mitochondrion</keyword>
<dbReference type="EC" id="2.7.11.-" evidence="7"/>
<dbReference type="PANTHER" id="PTHR11947">
    <property type="entry name" value="PYRUVATE DEHYDROGENASE KINASE"/>
    <property type="match status" value="1"/>
</dbReference>
<protein>
    <recommendedName>
        <fullName evidence="7">Protein-serine/threonine kinase</fullName>
        <ecNumber evidence="7">2.7.11.-</ecNumber>
    </recommendedName>
</protein>
<evidence type="ECO:0000256" key="1">
    <source>
        <dbReference type="ARBA" id="ARBA00006155"/>
    </source>
</evidence>
<evidence type="ECO:0000256" key="7">
    <source>
        <dbReference type="RuleBase" id="RU366032"/>
    </source>
</evidence>